<dbReference type="OMA" id="YDYQQIA"/>
<organism evidence="6 7">
    <name type="scientific">Rosa chinensis</name>
    <name type="common">China rose</name>
    <dbReference type="NCBI Taxonomy" id="74649"/>
    <lineage>
        <taxon>Eukaryota</taxon>
        <taxon>Viridiplantae</taxon>
        <taxon>Streptophyta</taxon>
        <taxon>Embryophyta</taxon>
        <taxon>Tracheophyta</taxon>
        <taxon>Spermatophyta</taxon>
        <taxon>Magnoliopsida</taxon>
        <taxon>eudicotyledons</taxon>
        <taxon>Gunneridae</taxon>
        <taxon>Pentapetalae</taxon>
        <taxon>rosids</taxon>
        <taxon>fabids</taxon>
        <taxon>Rosales</taxon>
        <taxon>Rosaceae</taxon>
        <taxon>Rosoideae</taxon>
        <taxon>Rosoideae incertae sedis</taxon>
        <taxon>Rosa</taxon>
    </lineage>
</organism>
<dbReference type="InterPro" id="IPR013520">
    <property type="entry name" value="Ribonucl_H"/>
</dbReference>
<dbReference type="Pfam" id="PF00929">
    <property type="entry name" value="RNase_T"/>
    <property type="match status" value="1"/>
</dbReference>
<feature type="domain" description="Exonuclease" evidence="5">
    <location>
        <begin position="7"/>
        <end position="83"/>
    </location>
</feature>
<evidence type="ECO:0000259" key="5">
    <source>
        <dbReference type="Pfam" id="PF00929"/>
    </source>
</evidence>
<dbReference type="Gene3D" id="3.30.420.10">
    <property type="entry name" value="Ribonuclease H-like superfamily/Ribonuclease H"/>
    <property type="match status" value="1"/>
</dbReference>
<evidence type="ECO:0000256" key="1">
    <source>
        <dbReference type="ARBA" id="ARBA00022722"/>
    </source>
</evidence>
<comment type="caution">
    <text evidence="6">The sequence shown here is derived from an EMBL/GenBank/DDBJ whole genome shotgun (WGS) entry which is preliminary data.</text>
</comment>
<dbReference type="InterPro" id="IPR036397">
    <property type="entry name" value="RNaseH_sf"/>
</dbReference>
<dbReference type="SUPFAM" id="SSF53098">
    <property type="entry name" value="Ribonuclease H-like"/>
    <property type="match status" value="1"/>
</dbReference>
<evidence type="ECO:0000313" key="6">
    <source>
        <dbReference type="EMBL" id="PRQ16229.1"/>
    </source>
</evidence>
<reference evidence="6 7" key="1">
    <citation type="journal article" date="2018" name="Nat. Genet.">
        <title>The Rosa genome provides new insights in the design of modern roses.</title>
        <authorList>
            <person name="Bendahmane M."/>
        </authorList>
    </citation>
    <scope>NUCLEOTIDE SEQUENCE [LARGE SCALE GENOMIC DNA]</scope>
    <source>
        <strain evidence="7">cv. Old Blush</strain>
    </source>
</reference>
<dbReference type="GO" id="GO:0008408">
    <property type="term" value="F:3'-5' exonuclease activity"/>
    <property type="evidence" value="ECO:0007669"/>
    <property type="project" value="TreeGrafter"/>
</dbReference>
<dbReference type="PANTHER" id="PTHR30231:SF4">
    <property type="entry name" value="PROTEIN NEN2"/>
    <property type="match status" value="1"/>
</dbReference>
<dbReference type="Gramene" id="PRQ16229">
    <property type="protein sequence ID" value="PRQ16229"/>
    <property type="gene ID" value="RchiOBHm_Chr7g0181951"/>
</dbReference>
<evidence type="ECO:0000313" key="7">
    <source>
        <dbReference type="Proteomes" id="UP000238479"/>
    </source>
</evidence>
<dbReference type="InterPro" id="IPR012337">
    <property type="entry name" value="RNaseH-like_sf"/>
</dbReference>
<keyword evidence="7" id="KW-1185">Reference proteome</keyword>
<evidence type="ECO:0000256" key="2">
    <source>
        <dbReference type="ARBA" id="ARBA00022801"/>
    </source>
</evidence>
<keyword evidence="1" id="KW-0540">Nuclease</keyword>
<name>A0A2P6P2T1_ROSCH</name>
<dbReference type="STRING" id="74649.A0A2P6P2T1"/>
<sequence length="406" mass="45328">MNRSAPAGHNILRFDCPLIREAFANVGRPAPEPKGTIDSLDLLTQRFGRRAGNMKMATLANYFGLGQQTHRSLDDVRMNLEVLKSCATVLFLEYSLPDILTENSWVSPNATTRSRSVGKSSPEGSSMNINISNQTGDNHPITSLRTETTQEVSNLLETVESGTNRPDLSDMGPLINEAKNELDQQDINMVETPAQEFPNSSLNASVTNNCNATMDFLQLNQVFIPYISASLVPLYRGSRRIKLLHKDVTLQLCCSPMKLRFGINMKFFDHAGRPRLNIVLDAPPKLCEVLDACDGLAQKLSLDSGSSSQWWPVVIRNESFYNYPTVRLHIETAVYGDIAIYATEIYQRDPSGTEQRLVFSKFDASELGALFTRGMFMDVFFSLDPYDYQQSAGIRLVAKKLIIHSN</sequence>
<dbReference type="AlphaFoldDB" id="A0A2P6P2T1"/>
<keyword evidence="3" id="KW-0269">Exonuclease</keyword>
<gene>
    <name evidence="6" type="ORF">RchiOBHm_Chr7g0181951</name>
</gene>
<evidence type="ECO:0000256" key="4">
    <source>
        <dbReference type="SAM" id="MobiDB-lite"/>
    </source>
</evidence>
<proteinExistence type="predicted"/>
<accession>A0A2P6P2T1</accession>
<dbReference type="PANTHER" id="PTHR30231">
    <property type="entry name" value="DNA POLYMERASE III SUBUNIT EPSILON"/>
    <property type="match status" value="1"/>
</dbReference>
<feature type="region of interest" description="Disordered" evidence="4">
    <location>
        <begin position="109"/>
        <end position="139"/>
    </location>
</feature>
<dbReference type="GO" id="GO:0003676">
    <property type="term" value="F:nucleic acid binding"/>
    <property type="evidence" value="ECO:0007669"/>
    <property type="project" value="InterPro"/>
</dbReference>
<evidence type="ECO:0000256" key="3">
    <source>
        <dbReference type="ARBA" id="ARBA00022839"/>
    </source>
</evidence>
<keyword evidence="2" id="KW-0378">Hydrolase</keyword>
<dbReference type="EMBL" id="PDCK01000045">
    <property type="protein sequence ID" value="PRQ16229.1"/>
    <property type="molecule type" value="Genomic_DNA"/>
</dbReference>
<dbReference type="Proteomes" id="UP000238479">
    <property type="component" value="Chromosome 7"/>
</dbReference>
<protein>
    <submittedName>
        <fullName evidence="6">Putative ribonuclease H-like domain-containing protein</fullName>
    </submittedName>
</protein>